<evidence type="ECO:0000259" key="1">
    <source>
        <dbReference type="PROSITE" id="PS50056"/>
    </source>
</evidence>
<dbReference type="InterPro" id="IPR016130">
    <property type="entry name" value="Tyr_Pase_AS"/>
</dbReference>
<dbReference type="InterPro" id="IPR000387">
    <property type="entry name" value="Tyr_Pase_dom"/>
</dbReference>
<sequence length="135" mass="15368">MSLKTVIFMGRIEAEAEPARSDWAVISLSEWGSETAKLKDGWYAVLRQEFHDIDQEMPDEPYVLFSEDQAREMIRFVETVEANGIDGILVHCRAGISRSAAVAKWIAGRYDLPFPEGYSLYNKHVFRVLLSAENL</sequence>
<proteinExistence type="predicted"/>
<dbReference type="PROSITE" id="PS00383">
    <property type="entry name" value="TYR_PHOSPHATASE_1"/>
    <property type="match status" value="1"/>
</dbReference>
<dbReference type="RefSeq" id="WP_273144121.1">
    <property type="nucleotide sequence ID" value="NZ_CP053675.1"/>
</dbReference>
<dbReference type="Gene3D" id="3.90.190.10">
    <property type="entry name" value="Protein tyrosine phosphatase superfamily"/>
    <property type="match status" value="1"/>
</dbReference>
<organism evidence="2 3">
    <name type="scientific">Ferrovum myxofaciens</name>
    <dbReference type="NCBI Taxonomy" id="416213"/>
    <lineage>
        <taxon>Bacteria</taxon>
        <taxon>Pseudomonadati</taxon>
        <taxon>Pseudomonadota</taxon>
        <taxon>Betaproteobacteria</taxon>
        <taxon>Ferrovales</taxon>
        <taxon>Ferrovaceae</taxon>
        <taxon>Ferrovum</taxon>
    </lineage>
</organism>
<dbReference type="Proteomes" id="UP000683551">
    <property type="component" value="Chromosome"/>
</dbReference>
<gene>
    <name evidence="2" type="ORF">JZL65_10770</name>
</gene>
<name>A0A9E6SX82_9PROT</name>
<protein>
    <submittedName>
        <fullName evidence="2">Dual specificity protein phosphatase family protein</fullName>
    </submittedName>
</protein>
<accession>A0A9E6SX82</accession>
<reference evidence="2" key="1">
    <citation type="submission" date="2021-02" db="EMBL/GenBank/DDBJ databases">
        <title>Comparative genomics of Ferrovum myxofaciens strains, predominant extremophile bacteria forming large biofilm stalactites in acid mine ecosystems.</title>
        <authorList>
            <person name="Burkartova K."/>
            <person name="Ridl J."/>
            <person name="Pajer P."/>
            <person name="Falteisek L."/>
        </authorList>
    </citation>
    <scope>NUCLEOTIDE SEQUENCE</scope>
    <source>
        <strain evidence="2">MI1III</strain>
    </source>
</reference>
<feature type="domain" description="Tyrosine specific protein phosphatases" evidence="1">
    <location>
        <begin position="71"/>
        <end position="102"/>
    </location>
</feature>
<dbReference type="AlphaFoldDB" id="A0A9E6SX82"/>
<dbReference type="InterPro" id="IPR029021">
    <property type="entry name" value="Prot-tyrosine_phosphatase-like"/>
</dbReference>
<dbReference type="PROSITE" id="PS50056">
    <property type="entry name" value="TYR_PHOSPHATASE_2"/>
    <property type="match status" value="1"/>
</dbReference>
<evidence type="ECO:0000313" key="2">
    <source>
        <dbReference type="EMBL" id="QWY76955.1"/>
    </source>
</evidence>
<dbReference type="EMBL" id="CP071137">
    <property type="protein sequence ID" value="QWY76955.1"/>
    <property type="molecule type" value="Genomic_DNA"/>
</dbReference>
<dbReference type="SUPFAM" id="SSF52799">
    <property type="entry name" value="(Phosphotyrosine protein) phosphatases II"/>
    <property type="match status" value="1"/>
</dbReference>
<evidence type="ECO:0000313" key="3">
    <source>
        <dbReference type="Proteomes" id="UP000683551"/>
    </source>
</evidence>